<protein>
    <recommendedName>
        <fullName evidence="3">histidine kinase</fullName>
        <ecNumber evidence="3">2.7.13.3</ecNumber>
    </recommendedName>
</protein>
<dbReference type="PROSITE" id="PS50109">
    <property type="entry name" value="HIS_KIN"/>
    <property type="match status" value="1"/>
</dbReference>
<feature type="domain" description="Histidine kinase" evidence="13">
    <location>
        <begin position="371"/>
        <end position="598"/>
    </location>
</feature>
<evidence type="ECO:0000259" key="13">
    <source>
        <dbReference type="PROSITE" id="PS50109"/>
    </source>
</evidence>
<dbReference type="Pfam" id="PF00672">
    <property type="entry name" value="HAMP"/>
    <property type="match status" value="1"/>
</dbReference>
<dbReference type="PATRIC" id="fig|1178515.4.peg.2690"/>
<dbReference type="Proteomes" id="UP000076927">
    <property type="component" value="Chromosome"/>
</dbReference>
<accession>A0A172TJL1</accession>
<evidence type="ECO:0000256" key="11">
    <source>
        <dbReference type="ARBA" id="ARBA00023136"/>
    </source>
</evidence>
<dbReference type="GO" id="GO:0000155">
    <property type="term" value="F:phosphorelay sensor kinase activity"/>
    <property type="evidence" value="ECO:0007669"/>
    <property type="project" value="InterPro"/>
</dbReference>
<dbReference type="RefSeq" id="WP_068607265.1">
    <property type="nucleotide sequence ID" value="NZ_CP011388.1"/>
</dbReference>
<dbReference type="SUPFAM" id="SSF158472">
    <property type="entry name" value="HAMP domain-like"/>
    <property type="match status" value="1"/>
</dbReference>
<keyword evidence="6" id="KW-0808">Transferase</keyword>
<dbReference type="InterPro" id="IPR003660">
    <property type="entry name" value="HAMP_dom"/>
</dbReference>
<proteinExistence type="predicted"/>
<dbReference type="InterPro" id="IPR003594">
    <property type="entry name" value="HATPase_dom"/>
</dbReference>
<keyword evidence="7" id="KW-0547">Nucleotide-binding</keyword>
<keyword evidence="8" id="KW-0418">Kinase</keyword>
<evidence type="ECO:0000256" key="10">
    <source>
        <dbReference type="ARBA" id="ARBA00023012"/>
    </source>
</evidence>
<evidence type="ECO:0000256" key="12">
    <source>
        <dbReference type="SAM" id="Phobius"/>
    </source>
</evidence>
<dbReference type="Pfam" id="PF02518">
    <property type="entry name" value="HATPase_c"/>
    <property type="match status" value="1"/>
</dbReference>
<keyword evidence="12" id="KW-1133">Transmembrane helix</keyword>
<evidence type="ECO:0000256" key="6">
    <source>
        <dbReference type="ARBA" id="ARBA00022679"/>
    </source>
</evidence>
<dbReference type="AlphaFoldDB" id="A0A172TJL1"/>
<keyword evidence="4" id="KW-1003">Cell membrane</keyword>
<evidence type="ECO:0000256" key="8">
    <source>
        <dbReference type="ARBA" id="ARBA00022777"/>
    </source>
</evidence>
<feature type="domain" description="HAMP" evidence="14">
    <location>
        <begin position="333"/>
        <end position="381"/>
    </location>
</feature>
<dbReference type="SUPFAM" id="SSF55874">
    <property type="entry name" value="ATPase domain of HSP90 chaperone/DNA topoisomerase II/histidine kinase"/>
    <property type="match status" value="1"/>
</dbReference>
<keyword evidence="9" id="KW-0067">ATP-binding</keyword>
<evidence type="ECO:0000256" key="9">
    <source>
        <dbReference type="ARBA" id="ARBA00022840"/>
    </source>
</evidence>
<reference evidence="15 16" key="1">
    <citation type="submission" date="2015-01" db="EMBL/GenBank/DDBJ databases">
        <title>Paenibacillus swuensis/DY6/whole genome sequencing.</title>
        <authorList>
            <person name="Kim M.K."/>
            <person name="Srinivasan S."/>
            <person name="Lee J.-J."/>
        </authorList>
    </citation>
    <scope>NUCLEOTIDE SEQUENCE [LARGE SCALE GENOMIC DNA]</scope>
    <source>
        <strain evidence="15 16">DY6</strain>
    </source>
</reference>
<dbReference type="PROSITE" id="PS50885">
    <property type="entry name" value="HAMP"/>
    <property type="match status" value="1"/>
</dbReference>
<dbReference type="PANTHER" id="PTHR34220:SF7">
    <property type="entry name" value="SENSOR HISTIDINE KINASE YPDA"/>
    <property type="match status" value="1"/>
</dbReference>
<dbReference type="SMART" id="SM00304">
    <property type="entry name" value="HAMP"/>
    <property type="match status" value="1"/>
</dbReference>
<evidence type="ECO:0000313" key="16">
    <source>
        <dbReference type="Proteomes" id="UP000076927"/>
    </source>
</evidence>
<keyword evidence="16" id="KW-1185">Reference proteome</keyword>
<keyword evidence="11 12" id="KW-0472">Membrane</keyword>
<dbReference type="Pfam" id="PF06580">
    <property type="entry name" value="His_kinase"/>
    <property type="match status" value="1"/>
</dbReference>
<keyword evidence="12" id="KW-0812">Transmembrane</keyword>
<evidence type="ECO:0000256" key="4">
    <source>
        <dbReference type="ARBA" id="ARBA00022475"/>
    </source>
</evidence>
<evidence type="ECO:0000256" key="3">
    <source>
        <dbReference type="ARBA" id="ARBA00012438"/>
    </source>
</evidence>
<dbReference type="Gene3D" id="6.10.340.10">
    <property type="match status" value="1"/>
</dbReference>
<dbReference type="EMBL" id="CP011388">
    <property type="protein sequence ID" value="ANE47094.1"/>
    <property type="molecule type" value="Genomic_DNA"/>
</dbReference>
<dbReference type="InterPro" id="IPR036890">
    <property type="entry name" value="HATPase_C_sf"/>
</dbReference>
<keyword evidence="10" id="KW-0902">Two-component regulatory system</keyword>
<evidence type="ECO:0000256" key="5">
    <source>
        <dbReference type="ARBA" id="ARBA00022553"/>
    </source>
</evidence>
<evidence type="ECO:0000256" key="2">
    <source>
        <dbReference type="ARBA" id="ARBA00004651"/>
    </source>
</evidence>
<sequence length="608" mass="69441">MQTPFWMFLKKSFYVRTVMIMLLVCIVPLFLLALLSIQSSKSILEAEVNKVNYQVVSQVGERMDSAFSRIKQFSYQNSLLSLVDRMEVAQTQFDDIEQKRRIADAVDAETTVIEDLGVFLSLYTDITGDIFTSTRSTQNLTKFQNITPLAQSPFRGIVENFMEQGLANSYLDKSQNHANPLLNGNTFYLRKVPYNSYDEARGVLVITIPDLAMRKLVSHIDLGPQGSVSIITDSGEMIATSNSMDKTEFEERTQALLTRWESQGKPDQFTDHASMISMYRPTTFGNWLVMSEIPIAQITAKTLVMETRVKLLLFMMLGLGVVSVIGLGYYLYRPLQTVKRHIAHIKHGHLETSFPTYPNNEIGELGGFLNNMTHQLHTVIEELRTTEEMKRRSEIRALQSQINPHFLYNCLNTVSAYALMNDTVHFKELMNRLFALLRYSMENYEQTVALRKEIAYLGDYLYMMELRYGYKLAWQVSVDESLLDISIPKLLLQPLVENALFHGILPQGREQGKLTLMSREDPVRQTVQLIISDDGEGISADKLEQLRMYLNRPDIDENIGLKNVAERVRLLYGSEASMDIQSEPGQGTQITLILPLHRIHHKKEVSST</sequence>
<dbReference type="GO" id="GO:0005886">
    <property type="term" value="C:plasma membrane"/>
    <property type="evidence" value="ECO:0007669"/>
    <property type="project" value="UniProtKB-SubCell"/>
</dbReference>
<dbReference type="InterPro" id="IPR050640">
    <property type="entry name" value="Bact_2-comp_sensor_kinase"/>
</dbReference>
<gene>
    <name evidence="15" type="ORF">SY83_13415</name>
</gene>
<dbReference type="EC" id="2.7.13.3" evidence="3"/>
<evidence type="ECO:0000256" key="7">
    <source>
        <dbReference type="ARBA" id="ARBA00022741"/>
    </source>
</evidence>
<dbReference type="Gene3D" id="3.30.565.10">
    <property type="entry name" value="Histidine kinase-like ATPase, C-terminal domain"/>
    <property type="match status" value="1"/>
</dbReference>
<feature type="transmembrane region" description="Helical" evidence="12">
    <location>
        <begin position="311"/>
        <end position="332"/>
    </location>
</feature>
<evidence type="ECO:0000259" key="14">
    <source>
        <dbReference type="PROSITE" id="PS50885"/>
    </source>
</evidence>
<dbReference type="CDD" id="cd06225">
    <property type="entry name" value="HAMP"/>
    <property type="match status" value="1"/>
</dbReference>
<name>A0A172TJL1_9BACL</name>
<dbReference type="KEGG" id="pswu:SY83_13415"/>
<evidence type="ECO:0000313" key="15">
    <source>
        <dbReference type="EMBL" id="ANE47094.1"/>
    </source>
</evidence>
<dbReference type="STRING" id="1178515.SY83_13415"/>
<keyword evidence="5" id="KW-0597">Phosphoprotein</keyword>
<dbReference type="CDD" id="cd18774">
    <property type="entry name" value="PDC2_HK_sensor"/>
    <property type="match status" value="1"/>
</dbReference>
<evidence type="ECO:0000256" key="1">
    <source>
        <dbReference type="ARBA" id="ARBA00000085"/>
    </source>
</evidence>
<dbReference type="PANTHER" id="PTHR34220">
    <property type="entry name" value="SENSOR HISTIDINE KINASE YPDA"/>
    <property type="match status" value="1"/>
</dbReference>
<comment type="subcellular location">
    <subcellularLocation>
        <location evidence="2">Cell membrane</location>
        <topology evidence="2">Multi-pass membrane protein</topology>
    </subcellularLocation>
</comment>
<comment type="catalytic activity">
    <reaction evidence="1">
        <text>ATP + protein L-histidine = ADP + protein N-phospho-L-histidine.</text>
        <dbReference type="EC" id="2.7.13.3"/>
    </reaction>
</comment>
<organism evidence="15 16">
    <name type="scientific">Paenibacillus swuensis</name>
    <dbReference type="NCBI Taxonomy" id="1178515"/>
    <lineage>
        <taxon>Bacteria</taxon>
        <taxon>Bacillati</taxon>
        <taxon>Bacillota</taxon>
        <taxon>Bacilli</taxon>
        <taxon>Bacillales</taxon>
        <taxon>Paenibacillaceae</taxon>
        <taxon>Paenibacillus</taxon>
    </lineage>
</organism>
<dbReference type="InterPro" id="IPR005467">
    <property type="entry name" value="His_kinase_dom"/>
</dbReference>
<dbReference type="InterPro" id="IPR010559">
    <property type="entry name" value="Sig_transdc_His_kin_internal"/>
</dbReference>
<dbReference type="GO" id="GO:0005524">
    <property type="term" value="F:ATP binding"/>
    <property type="evidence" value="ECO:0007669"/>
    <property type="project" value="UniProtKB-KW"/>
</dbReference>